<dbReference type="Gene3D" id="3.40.250.10">
    <property type="entry name" value="Rhodanese-like domain"/>
    <property type="match status" value="1"/>
</dbReference>
<dbReference type="Proteomes" id="UP000317940">
    <property type="component" value="Unassembled WGS sequence"/>
</dbReference>
<dbReference type="CDD" id="cd00158">
    <property type="entry name" value="RHOD"/>
    <property type="match status" value="1"/>
</dbReference>
<dbReference type="InterPro" id="IPR050229">
    <property type="entry name" value="GlpE_sulfurtransferase"/>
</dbReference>
<sequence length="110" mass="12075">MAEIIGREEVRKRIENGATVLEALPAQYFEDKHLPGAHCFPLDDVDRLAGTLLTDKDADIIVYCSDSTCPNSGIAADRLVELGYTNVHKYEDGKKDWVEAGLPTESGPRA</sequence>
<dbReference type="EMBL" id="VIWT01000001">
    <property type="protein sequence ID" value="TWG01201.1"/>
    <property type="molecule type" value="Genomic_DNA"/>
</dbReference>
<dbReference type="InterPro" id="IPR001763">
    <property type="entry name" value="Rhodanese-like_dom"/>
</dbReference>
<evidence type="ECO:0000313" key="3">
    <source>
        <dbReference type="Proteomes" id="UP000317940"/>
    </source>
</evidence>
<keyword evidence="3" id="KW-1185">Reference proteome</keyword>
<dbReference type="AlphaFoldDB" id="A0A561UPC5"/>
<keyword evidence="2" id="KW-0808">Transferase</keyword>
<dbReference type="OrthoDB" id="9802991at2"/>
<proteinExistence type="predicted"/>
<accession>A0A561UPC5</accession>
<organism evidence="2 3">
    <name type="scientific">Kitasatospora viridis</name>
    <dbReference type="NCBI Taxonomy" id="281105"/>
    <lineage>
        <taxon>Bacteria</taxon>
        <taxon>Bacillati</taxon>
        <taxon>Actinomycetota</taxon>
        <taxon>Actinomycetes</taxon>
        <taxon>Kitasatosporales</taxon>
        <taxon>Streptomycetaceae</taxon>
        <taxon>Kitasatospora</taxon>
    </lineage>
</organism>
<evidence type="ECO:0000313" key="2">
    <source>
        <dbReference type="EMBL" id="TWG01201.1"/>
    </source>
</evidence>
<evidence type="ECO:0000259" key="1">
    <source>
        <dbReference type="PROSITE" id="PS50206"/>
    </source>
</evidence>
<gene>
    <name evidence="2" type="ORF">FHX73_115093</name>
</gene>
<reference evidence="2 3" key="1">
    <citation type="submission" date="2019-06" db="EMBL/GenBank/DDBJ databases">
        <title>Sequencing the genomes of 1000 actinobacteria strains.</title>
        <authorList>
            <person name="Klenk H.-P."/>
        </authorList>
    </citation>
    <scope>NUCLEOTIDE SEQUENCE [LARGE SCALE GENOMIC DNA]</scope>
    <source>
        <strain evidence="2 3">DSM 44826</strain>
    </source>
</reference>
<dbReference type="PROSITE" id="PS50206">
    <property type="entry name" value="RHODANESE_3"/>
    <property type="match status" value="1"/>
</dbReference>
<dbReference type="InterPro" id="IPR036873">
    <property type="entry name" value="Rhodanese-like_dom_sf"/>
</dbReference>
<dbReference type="RefSeq" id="WP_145907243.1">
    <property type="nucleotide sequence ID" value="NZ_BAAAMZ010000040.1"/>
</dbReference>
<dbReference type="PANTHER" id="PTHR43031:SF7">
    <property type="entry name" value="NITRIC OXIDE REDUCTASE FLRD-NAD(+) REDUCTASE"/>
    <property type="match status" value="1"/>
</dbReference>
<dbReference type="PANTHER" id="PTHR43031">
    <property type="entry name" value="FAD-DEPENDENT OXIDOREDUCTASE"/>
    <property type="match status" value="1"/>
</dbReference>
<dbReference type="GO" id="GO:0016740">
    <property type="term" value="F:transferase activity"/>
    <property type="evidence" value="ECO:0007669"/>
    <property type="project" value="UniProtKB-KW"/>
</dbReference>
<protein>
    <submittedName>
        <fullName evidence="2">Rhodanese-related sulfurtransferase</fullName>
    </submittedName>
</protein>
<dbReference type="Pfam" id="PF00581">
    <property type="entry name" value="Rhodanese"/>
    <property type="match status" value="1"/>
</dbReference>
<comment type="caution">
    <text evidence="2">The sequence shown here is derived from an EMBL/GenBank/DDBJ whole genome shotgun (WGS) entry which is preliminary data.</text>
</comment>
<dbReference type="SUPFAM" id="SSF52821">
    <property type="entry name" value="Rhodanese/Cell cycle control phosphatase"/>
    <property type="match status" value="1"/>
</dbReference>
<name>A0A561UPC5_9ACTN</name>
<dbReference type="SMART" id="SM00450">
    <property type="entry name" value="RHOD"/>
    <property type="match status" value="1"/>
</dbReference>
<feature type="domain" description="Rhodanese" evidence="1">
    <location>
        <begin position="14"/>
        <end position="106"/>
    </location>
</feature>